<accession>A0ABU2ZQI2</accession>
<protein>
    <submittedName>
        <fullName evidence="1">Slp family lipoprotein</fullName>
    </submittedName>
</protein>
<dbReference type="Proteomes" id="UP001253545">
    <property type="component" value="Unassembled WGS sequence"/>
</dbReference>
<comment type="caution">
    <text evidence="1">The sequence shown here is derived from an EMBL/GenBank/DDBJ whole genome shotgun (WGS) entry which is preliminary data.</text>
</comment>
<keyword evidence="2" id="KW-1185">Reference proteome</keyword>
<evidence type="ECO:0000313" key="2">
    <source>
        <dbReference type="Proteomes" id="UP001253545"/>
    </source>
</evidence>
<evidence type="ECO:0000313" key="1">
    <source>
        <dbReference type="EMBL" id="MDT0594865.1"/>
    </source>
</evidence>
<keyword evidence="1" id="KW-0449">Lipoprotein</keyword>
<proteinExistence type="predicted"/>
<dbReference type="PIRSF" id="PIRSF004982">
    <property type="entry name" value="SlP"/>
    <property type="match status" value="1"/>
</dbReference>
<gene>
    <name evidence="1" type="ORF">RM552_08445</name>
</gene>
<dbReference type="EMBL" id="JAVRHX010000002">
    <property type="protein sequence ID" value="MDT0594865.1"/>
    <property type="molecule type" value="Genomic_DNA"/>
</dbReference>
<dbReference type="RefSeq" id="WP_311368385.1">
    <property type="nucleotide sequence ID" value="NZ_JAVRHX010000002.1"/>
</dbReference>
<dbReference type="PROSITE" id="PS51257">
    <property type="entry name" value="PROKAR_LIPOPROTEIN"/>
    <property type="match status" value="1"/>
</dbReference>
<sequence length="211" mass="23042">MEIISKVFKSLLITIAVVLTGCTGAPNAIKVDPFTNLTTFAEATLDKDNETLGTQARWAGKIATVRNNGDISEIEIVLFPSRETGKPQTSDISIGRFKAIVPLYVDPNLYARGRLITVLGEVANPTKGQIGEHEYTYQTLNAKGVYLWKDIKRINTDPLNMMNTGVLNEQNEYSSGPWSSQTVEEGQNSGTAARATITRNNGDSHSIIIPN</sequence>
<dbReference type="Pfam" id="PF03843">
    <property type="entry name" value="Slp"/>
    <property type="match status" value="1"/>
</dbReference>
<organism evidence="1 2">
    <name type="scientific">Glaciecola petra</name>
    <dbReference type="NCBI Taxonomy" id="3075602"/>
    <lineage>
        <taxon>Bacteria</taxon>
        <taxon>Pseudomonadati</taxon>
        <taxon>Pseudomonadota</taxon>
        <taxon>Gammaproteobacteria</taxon>
        <taxon>Alteromonadales</taxon>
        <taxon>Alteromonadaceae</taxon>
        <taxon>Glaciecola</taxon>
    </lineage>
</organism>
<dbReference type="PANTHER" id="PTHR37530:SF1">
    <property type="entry name" value="OUTER MEMBRANE PROTEIN SLP"/>
    <property type="match status" value="1"/>
</dbReference>
<dbReference type="PANTHER" id="PTHR37530">
    <property type="entry name" value="OUTER MEMBRANE PROTEIN SLP"/>
    <property type="match status" value="1"/>
</dbReference>
<reference evidence="1 2" key="1">
    <citation type="submission" date="2023-09" db="EMBL/GenBank/DDBJ databases">
        <authorList>
            <person name="Rey-Velasco X."/>
        </authorList>
    </citation>
    <scope>NUCLEOTIDE SEQUENCE [LARGE SCALE GENOMIC DNA]</scope>
    <source>
        <strain evidence="1 2">P117</strain>
    </source>
</reference>
<dbReference type="InterPro" id="IPR004658">
    <property type="entry name" value="OMP_Slp"/>
</dbReference>
<name>A0ABU2ZQI2_9ALTE</name>